<dbReference type="GeneID" id="37108207"/>
<protein>
    <submittedName>
        <fullName evidence="1">Uncharacterized protein</fullName>
    </submittedName>
</protein>
<organism evidence="1 2">
    <name type="scientific">Aspergillus sclerotioniger CBS 115572</name>
    <dbReference type="NCBI Taxonomy" id="1450535"/>
    <lineage>
        <taxon>Eukaryota</taxon>
        <taxon>Fungi</taxon>
        <taxon>Dikarya</taxon>
        <taxon>Ascomycota</taxon>
        <taxon>Pezizomycotina</taxon>
        <taxon>Eurotiomycetes</taxon>
        <taxon>Eurotiomycetidae</taxon>
        <taxon>Eurotiales</taxon>
        <taxon>Aspergillaceae</taxon>
        <taxon>Aspergillus</taxon>
        <taxon>Aspergillus subgen. Circumdati</taxon>
    </lineage>
</organism>
<dbReference type="Proteomes" id="UP000246702">
    <property type="component" value="Unassembled WGS sequence"/>
</dbReference>
<reference evidence="1 2" key="1">
    <citation type="submission" date="2016-12" db="EMBL/GenBank/DDBJ databases">
        <title>The genomes of Aspergillus section Nigri reveals drivers in fungal speciation.</title>
        <authorList>
            <consortium name="DOE Joint Genome Institute"/>
            <person name="Vesth T.C."/>
            <person name="Nybo J."/>
            <person name="Theobald S."/>
            <person name="Brandl J."/>
            <person name="Frisvad J.C."/>
            <person name="Nielsen K.F."/>
            <person name="Lyhne E.K."/>
            <person name="Kogle M.E."/>
            <person name="Kuo A."/>
            <person name="Riley R."/>
            <person name="Clum A."/>
            <person name="Nolan M."/>
            <person name="Lipzen A."/>
            <person name="Salamov A."/>
            <person name="Henrissat B."/>
            <person name="Wiebenga A."/>
            <person name="De Vries R.P."/>
            <person name="Grigoriev I.V."/>
            <person name="Mortensen U.H."/>
            <person name="Andersen M.R."/>
            <person name="Baker S.E."/>
        </authorList>
    </citation>
    <scope>NUCLEOTIDE SEQUENCE [LARGE SCALE GENOMIC DNA]</scope>
    <source>
        <strain evidence="1 2">CBS 115572</strain>
    </source>
</reference>
<accession>A0A317XE02</accession>
<evidence type="ECO:0000313" key="2">
    <source>
        <dbReference type="Proteomes" id="UP000246702"/>
    </source>
</evidence>
<dbReference type="EMBL" id="MSFK01000001">
    <property type="protein sequence ID" value="PWY96769.1"/>
    <property type="molecule type" value="Genomic_DNA"/>
</dbReference>
<proteinExistence type="predicted"/>
<sequence>MSPTRAWLSSIAFASRMGLHQGMQIREPQPSIFAMCGRVPRRKPYCPMSHSRSNRPARSSYKEVLGSAKSSLLKAILGELCLVSGSTHIRFHLRMGYCAPKH</sequence>
<gene>
    <name evidence="1" type="ORF">BO94DRAFT_19587</name>
</gene>
<evidence type="ECO:0000313" key="1">
    <source>
        <dbReference type="EMBL" id="PWY96769.1"/>
    </source>
</evidence>
<name>A0A317XE02_9EURO</name>
<dbReference type="RefSeq" id="XP_025473530.1">
    <property type="nucleotide sequence ID" value="XM_025606064.1"/>
</dbReference>
<keyword evidence="2" id="KW-1185">Reference proteome</keyword>
<comment type="caution">
    <text evidence="1">The sequence shown here is derived from an EMBL/GenBank/DDBJ whole genome shotgun (WGS) entry which is preliminary data.</text>
</comment>
<dbReference type="AlphaFoldDB" id="A0A317XE02"/>